<dbReference type="RefSeq" id="WP_294240999.1">
    <property type="nucleotide sequence ID" value="NZ_CP154834.1"/>
</dbReference>
<name>A0AAU6WMH9_9FLAO</name>
<gene>
    <name evidence="1" type="ORF">AAFP95_19225</name>
</gene>
<reference evidence="1 2" key="1">
    <citation type="submission" date="2024-04" db="EMBL/GenBank/DDBJ databases">
        <title>Genome sequencing and assembly of rice foliar adapted Chryseobacterium endophyticum OsEnb-ALM-A6.</title>
        <authorList>
            <person name="Kumar S."/>
            <person name="Javed M."/>
            <person name="Chouhan V."/>
            <person name="Charishma K."/>
            <person name="Patel A."/>
            <person name="Kumar M."/>
            <person name="Sahu K.P."/>
            <person name="Kumar A."/>
        </authorList>
    </citation>
    <scope>NUCLEOTIDE SEQUENCE [LARGE SCALE GENOMIC DNA]</scope>
    <source>
        <strain evidence="1 2">OsEnb-ALM-A6</strain>
    </source>
</reference>
<proteinExistence type="predicted"/>
<keyword evidence="2" id="KW-1185">Reference proteome</keyword>
<evidence type="ECO:0000313" key="1">
    <source>
        <dbReference type="EMBL" id="XAO73816.1"/>
    </source>
</evidence>
<dbReference type="EMBL" id="CP154834">
    <property type="protein sequence ID" value="XAO73816.1"/>
    <property type="molecule type" value="Genomic_DNA"/>
</dbReference>
<protein>
    <submittedName>
        <fullName evidence="1">Uncharacterized protein</fullName>
    </submittedName>
</protein>
<accession>A0AAU6WMH9</accession>
<dbReference type="AlphaFoldDB" id="A0AAU6WMH9"/>
<sequence length="95" mass="11610">MPFEITRKSDIEFENKIIQNIEGYQKKYGRLPERSDYKTLEKLGLSFKDPRIYLDYATDHKRNFELAYLEGFDGPYLLWKSTNRQWKMDFPEIYK</sequence>
<organism evidence="1 2">
    <name type="scientific">Chryseobacterium endophyticum</name>
    <dbReference type="NCBI Taxonomy" id="1854762"/>
    <lineage>
        <taxon>Bacteria</taxon>
        <taxon>Pseudomonadati</taxon>
        <taxon>Bacteroidota</taxon>
        <taxon>Flavobacteriia</taxon>
        <taxon>Flavobacteriales</taxon>
        <taxon>Weeksellaceae</taxon>
        <taxon>Chryseobacterium group</taxon>
        <taxon>Chryseobacterium</taxon>
    </lineage>
</organism>
<dbReference type="Proteomes" id="UP001463665">
    <property type="component" value="Chromosome"/>
</dbReference>
<evidence type="ECO:0000313" key="2">
    <source>
        <dbReference type="Proteomes" id="UP001463665"/>
    </source>
</evidence>